<dbReference type="eggNOG" id="ENOG502Z8WP">
    <property type="taxonomic scope" value="Bacteria"/>
</dbReference>
<feature type="transmembrane region" description="Helical" evidence="1">
    <location>
        <begin position="7"/>
        <end position="30"/>
    </location>
</feature>
<feature type="transmembrane region" description="Helical" evidence="1">
    <location>
        <begin position="42"/>
        <end position="62"/>
    </location>
</feature>
<feature type="transmembrane region" description="Helical" evidence="1">
    <location>
        <begin position="74"/>
        <end position="93"/>
    </location>
</feature>
<dbReference type="STRING" id="743721.Psesu_0666"/>
<gene>
    <name evidence="2" type="ordered locus">Psesu_0666</name>
</gene>
<dbReference type="KEGG" id="psu:Psesu_0666"/>
<sequence>MSRWKAAALHLLLSILVISSIAIAALLLWYPHGLWRISGLDRLMAIMLFIDVTAGPLLTLAIYRHGKPGLRLDLAVISTVQLAFLAYGLHTLWVSRPVFLVASDVRLNLVFAHEIAPQDLEQGARPEWRRLSLTGPALVGVMPPASPQARSELLQIFLETGRDQHVMPAWFQPYEEVAPLMLARTVAGPGDTAGLRAVPIMARGEEATMLVDARTGMPRKVVR</sequence>
<dbReference type="RefSeq" id="WP_013534352.1">
    <property type="nucleotide sequence ID" value="NC_014924.1"/>
</dbReference>
<evidence type="ECO:0000256" key="1">
    <source>
        <dbReference type="SAM" id="Phobius"/>
    </source>
</evidence>
<keyword evidence="1" id="KW-0472">Membrane</keyword>
<protein>
    <recommendedName>
        <fullName evidence="4">Pilus assembly protein</fullName>
    </recommendedName>
</protein>
<dbReference type="Proteomes" id="UP000008632">
    <property type="component" value="Chromosome"/>
</dbReference>
<keyword evidence="1" id="KW-1133">Transmembrane helix</keyword>
<name>E6WQS3_PSEUU</name>
<dbReference type="OrthoDB" id="8613597at2"/>
<dbReference type="AlphaFoldDB" id="E6WQS3"/>
<organism evidence="2 3">
    <name type="scientific">Pseudoxanthomonas suwonensis (strain 11-1)</name>
    <dbReference type="NCBI Taxonomy" id="743721"/>
    <lineage>
        <taxon>Bacteria</taxon>
        <taxon>Pseudomonadati</taxon>
        <taxon>Pseudomonadota</taxon>
        <taxon>Gammaproteobacteria</taxon>
        <taxon>Lysobacterales</taxon>
        <taxon>Lysobacteraceae</taxon>
        <taxon>Pseudoxanthomonas</taxon>
    </lineage>
</organism>
<evidence type="ECO:0008006" key="4">
    <source>
        <dbReference type="Google" id="ProtNLM"/>
    </source>
</evidence>
<accession>E6WQS3</accession>
<dbReference type="HOGENOM" id="CLU_1239301_0_0_6"/>
<proteinExistence type="predicted"/>
<reference evidence="2 3" key="1">
    <citation type="submission" date="2011-01" db="EMBL/GenBank/DDBJ databases">
        <title>Complete sequence of Pseudoxanthomonas suwonensis 11-1.</title>
        <authorList>
            <consortium name="US DOE Joint Genome Institute"/>
            <person name="Lucas S."/>
            <person name="Copeland A."/>
            <person name="Lapidus A."/>
            <person name="Cheng J.-F."/>
            <person name="Goodwin L."/>
            <person name="Pitluck S."/>
            <person name="Teshima H."/>
            <person name="Detter J.C."/>
            <person name="Han C."/>
            <person name="Tapia R."/>
            <person name="Land M."/>
            <person name="Hauser L."/>
            <person name="Kyrpides N."/>
            <person name="Ivanova N."/>
            <person name="Ovchinnikova G."/>
            <person name="Siebers A.K."/>
            <person name="Allgaier M."/>
            <person name="Thelen M.P."/>
            <person name="Hugenholtz P."/>
            <person name="Gladden J."/>
            <person name="Woyke T."/>
        </authorList>
    </citation>
    <scope>NUCLEOTIDE SEQUENCE [LARGE SCALE GENOMIC DNA]</scope>
    <source>
        <strain evidence="3">11-1</strain>
    </source>
</reference>
<dbReference type="EMBL" id="CP002446">
    <property type="protein sequence ID" value="ADV26522.1"/>
    <property type="molecule type" value="Genomic_DNA"/>
</dbReference>
<keyword evidence="1" id="KW-0812">Transmembrane</keyword>
<evidence type="ECO:0000313" key="2">
    <source>
        <dbReference type="EMBL" id="ADV26522.1"/>
    </source>
</evidence>
<evidence type="ECO:0000313" key="3">
    <source>
        <dbReference type="Proteomes" id="UP000008632"/>
    </source>
</evidence>
<keyword evidence="3" id="KW-1185">Reference proteome</keyword>